<dbReference type="GO" id="GO:0016655">
    <property type="term" value="F:oxidoreductase activity, acting on NAD(P)H, quinone or similar compound as acceptor"/>
    <property type="evidence" value="ECO:0007669"/>
    <property type="project" value="InterPro"/>
</dbReference>
<reference evidence="9 10" key="1">
    <citation type="submission" date="2014-02" db="EMBL/GenBank/DDBJ databases">
        <title>The small core and large imbalanced accessory genome model reveals a collaborative survival strategy of Sorangium cellulosum strains in nature.</title>
        <authorList>
            <person name="Han K."/>
            <person name="Peng R."/>
            <person name="Blom J."/>
            <person name="Li Y.-Z."/>
        </authorList>
    </citation>
    <scope>NUCLEOTIDE SEQUENCE [LARGE SCALE GENOMIC DNA]</scope>
    <source>
        <strain evidence="9 10">So0008-312</strain>
    </source>
</reference>
<dbReference type="Pfam" id="PF02525">
    <property type="entry name" value="Flavodoxin_2"/>
    <property type="match status" value="1"/>
</dbReference>
<feature type="binding site" evidence="6">
    <location>
        <begin position="103"/>
        <end position="106"/>
    </location>
    <ligand>
        <name>FMN</name>
        <dbReference type="ChEBI" id="CHEBI:58210"/>
    </ligand>
</feature>
<protein>
    <recommendedName>
        <fullName evidence="6">FMN dependent NADH:quinone oxidoreductase</fullName>
        <ecNumber evidence="6">1.6.5.-</ecNumber>
    </recommendedName>
    <alternativeName>
        <fullName evidence="6">Azo-dye reductase</fullName>
    </alternativeName>
    <alternativeName>
        <fullName evidence="6">FMN-dependent NADH-azo compound oxidoreductase</fullName>
    </alternativeName>
    <alternativeName>
        <fullName evidence="6">FMN-dependent NADH-azoreductase</fullName>
        <ecNumber evidence="6">1.7.1.17</ecNumber>
    </alternativeName>
</protein>
<dbReference type="AlphaFoldDB" id="A0A150QFF8"/>
<dbReference type="InterPro" id="IPR003680">
    <property type="entry name" value="Flavodoxin_fold"/>
</dbReference>
<keyword evidence="2 6" id="KW-0288">FMN</keyword>
<evidence type="ECO:0000256" key="2">
    <source>
        <dbReference type="ARBA" id="ARBA00022643"/>
    </source>
</evidence>
<name>A0A150QFF8_SORCE</name>
<dbReference type="InterPro" id="IPR029039">
    <property type="entry name" value="Flavoprotein-like_sf"/>
</dbReference>
<comment type="function">
    <text evidence="6">Also exhibits azoreductase activity. Catalyzes the reductive cleavage of the azo bond in aromatic azo compounds to the corresponding amines.</text>
</comment>
<feature type="domain" description="Flavodoxin-like fold" evidence="8">
    <location>
        <begin position="3"/>
        <end position="215"/>
    </location>
</feature>
<comment type="function">
    <text evidence="6">Quinone reductase that provides resistance to thiol-specific stress caused by electrophilic quinones.</text>
</comment>
<keyword evidence="4 6" id="KW-0520">NAD</keyword>
<dbReference type="SUPFAM" id="SSF52218">
    <property type="entry name" value="Flavoproteins"/>
    <property type="match status" value="1"/>
</dbReference>
<dbReference type="EC" id="1.6.5.-" evidence="6"/>
<comment type="cofactor">
    <cofactor evidence="6">
        <name>FMN</name>
        <dbReference type="ChEBI" id="CHEBI:58210"/>
    </cofactor>
    <text evidence="6">Binds 1 FMN per subunit.</text>
</comment>
<dbReference type="OrthoDB" id="9787136at2"/>
<dbReference type="InterPro" id="IPR023048">
    <property type="entry name" value="NADH:quinone_OxRdtase_FMN_depd"/>
</dbReference>
<keyword evidence="1 6" id="KW-0285">Flavoprotein</keyword>
<evidence type="ECO:0000259" key="8">
    <source>
        <dbReference type="Pfam" id="PF02525"/>
    </source>
</evidence>
<keyword evidence="3 6" id="KW-0560">Oxidoreductase</keyword>
<dbReference type="GO" id="GO:0009055">
    <property type="term" value="F:electron transfer activity"/>
    <property type="evidence" value="ECO:0007669"/>
    <property type="project" value="UniProtKB-UniRule"/>
</dbReference>
<evidence type="ECO:0000256" key="3">
    <source>
        <dbReference type="ARBA" id="ARBA00023002"/>
    </source>
</evidence>
<dbReference type="EC" id="1.7.1.17" evidence="6"/>
<feature type="compositionally biased region" description="Basic and acidic residues" evidence="7">
    <location>
        <begin position="9"/>
        <end position="20"/>
    </location>
</feature>
<proteinExistence type="inferred from homology"/>
<comment type="catalytic activity">
    <reaction evidence="5">
        <text>N,N-dimethyl-1,4-phenylenediamine + anthranilate + 2 NAD(+) = 2-(4-dimethylaminophenyl)diazenylbenzoate + 2 NADH + 2 H(+)</text>
        <dbReference type="Rhea" id="RHEA:55872"/>
        <dbReference type="ChEBI" id="CHEBI:15378"/>
        <dbReference type="ChEBI" id="CHEBI:15783"/>
        <dbReference type="ChEBI" id="CHEBI:16567"/>
        <dbReference type="ChEBI" id="CHEBI:57540"/>
        <dbReference type="ChEBI" id="CHEBI:57945"/>
        <dbReference type="ChEBI" id="CHEBI:71579"/>
        <dbReference type="EC" id="1.7.1.17"/>
    </reaction>
    <physiologicalReaction direction="right-to-left" evidence="5">
        <dbReference type="Rhea" id="RHEA:55874"/>
    </physiologicalReaction>
</comment>
<dbReference type="GO" id="GO:0016652">
    <property type="term" value="F:oxidoreductase activity, acting on NAD(P)H as acceptor"/>
    <property type="evidence" value="ECO:0007669"/>
    <property type="project" value="UniProtKB-UniRule"/>
</dbReference>
<dbReference type="HAMAP" id="MF_01216">
    <property type="entry name" value="Azoreductase_type1"/>
    <property type="match status" value="1"/>
</dbReference>
<sequence>MSTILHIDSSARPDSSDTRRHGSHTRRLTARFVARWRAARPEDEIRYRDVGQRPPSPVTGRWIQAAFTKPHLREPWMSEVLSESDALVDELIAADILVTGVPMYNFNVPAQFKAYIDNVVRVGRTFGFDRSRAGDPYWPLLTEHGKKLVILTSRGDHGYDKGGRIEAMNHVEPSIRTAFGYIGITDVESVAIEYDEFGDERLGASIARAEREVDALVDRLLATRPPATRRAVSAGTARSTSPLTPTKVPGFPDPRC</sequence>
<dbReference type="Gene3D" id="3.40.50.360">
    <property type="match status" value="1"/>
</dbReference>
<evidence type="ECO:0000256" key="4">
    <source>
        <dbReference type="ARBA" id="ARBA00023027"/>
    </source>
</evidence>
<evidence type="ECO:0000256" key="6">
    <source>
        <dbReference type="HAMAP-Rule" id="MF_01216"/>
    </source>
</evidence>
<comment type="caution">
    <text evidence="9">The sequence shown here is derived from an EMBL/GenBank/DDBJ whole genome shotgun (WGS) entry which is preliminary data.</text>
</comment>
<evidence type="ECO:0000256" key="5">
    <source>
        <dbReference type="ARBA" id="ARBA00048542"/>
    </source>
</evidence>
<feature type="region of interest" description="Disordered" evidence="7">
    <location>
        <begin position="1"/>
        <end position="24"/>
    </location>
</feature>
<dbReference type="PANTHER" id="PTHR43741:SF2">
    <property type="entry name" value="FMN-DEPENDENT NADH:QUINONE OXIDOREDUCTASE"/>
    <property type="match status" value="1"/>
</dbReference>
<dbReference type="RefSeq" id="WP_061610399.1">
    <property type="nucleotide sequence ID" value="NZ_JEMA01000728.1"/>
</dbReference>
<comment type="similarity">
    <text evidence="6">Belongs to the azoreductase type 1 family.</text>
</comment>
<gene>
    <name evidence="6" type="primary">azoR</name>
    <name evidence="9" type="ORF">BE15_13860</name>
</gene>
<dbReference type="PANTHER" id="PTHR43741">
    <property type="entry name" value="FMN-DEPENDENT NADH-AZOREDUCTASE 1"/>
    <property type="match status" value="1"/>
</dbReference>
<comment type="caution">
    <text evidence="6">Lacks conserved residue(s) required for the propagation of feature annotation.</text>
</comment>
<dbReference type="EMBL" id="JEMA01000728">
    <property type="protein sequence ID" value="KYF66612.1"/>
    <property type="molecule type" value="Genomic_DNA"/>
</dbReference>
<comment type="subunit">
    <text evidence="6">Homodimer.</text>
</comment>
<evidence type="ECO:0000313" key="9">
    <source>
        <dbReference type="EMBL" id="KYF66612.1"/>
    </source>
</evidence>
<evidence type="ECO:0000256" key="1">
    <source>
        <dbReference type="ARBA" id="ARBA00022630"/>
    </source>
</evidence>
<accession>A0A150QFF8</accession>
<evidence type="ECO:0000256" key="7">
    <source>
        <dbReference type="SAM" id="MobiDB-lite"/>
    </source>
</evidence>
<comment type="catalytic activity">
    <reaction evidence="6">
        <text>2 a quinone + NADH + H(+) = 2 a 1,4-benzosemiquinone + NAD(+)</text>
        <dbReference type="Rhea" id="RHEA:65952"/>
        <dbReference type="ChEBI" id="CHEBI:15378"/>
        <dbReference type="ChEBI" id="CHEBI:57540"/>
        <dbReference type="ChEBI" id="CHEBI:57945"/>
        <dbReference type="ChEBI" id="CHEBI:132124"/>
        <dbReference type="ChEBI" id="CHEBI:134225"/>
    </reaction>
</comment>
<dbReference type="GO" id="GO:0010181">
    <property type="term" value="F:FMN binding"/>
    <property type="evidence" value="ECO:0007669"/>
    <property type="project" value="UniProtKB-UniRule"/>
</dbReference>
<dbReference type="Proteomes" id="UP000075260">
    <property type="component" value="Unassembled WGS sequence"/>
</dbReference>
<dbReference type="InterPro" id="IPR050104">
    <property type="entry name" value="FMN-dep_NADH:Q_OxRdtase_AzoR1"/>
</dbReference>
<feature type="region of interest" description="Disordered" evidence="7">
    <location>
        <begin position="227"/>
        <end position="256"/>
    </location>
</feature>
<evidence type="ECO:0000313" key="10">
    <source>
        <dbReference type="Proteomes" id="UP000075260"/>
    </source>
</evidence>
<feature type="binding site" evidence="6">
    <location>
        <position position="10"/>
    </location>
    <ligand>
        <name>FMN</name>
        <dbReference type="ChEBI" id="CHEBI:58210"/>
    </ligand>
</feature>
<organism evidence="9 10">
    <name type="scientific">Sorangium cellulosum</name>
    <name type="common">Polyangium cellulosum</name>
    <dbReference type="NCBI Taxonomy" id="56"/>
    <lineage>
        <taxon>Bacteria</taxon>
        <taxon>Pseudomonadati</taxon>
        <taxon>Myxococcota</taxon>
        <taxon>Polyangia</taxon>
        <taxon>Polyangiales</taxon>
        <taxon>Polyangiaceae</taxon>
        <taxon>Sorangium</taxon>
    </lineage>
</organism>